<gene>
    <name evidence="1" type="ORF">BSTOLATCC_MIC55992</name>
</gene>
<evidence type="ECO:0000313" key="1">
    <source>
        <dbReference type="EMBL" id="CAG9332547.1"/>
    </source>
</evidence>
<keyword evidence="2" id="KW-1185">Reference proteome</keyword>
<sequence length="81" mass="10089">MKCYFLSRGTKYHICSVWERHWLLLSSYLSKFLMNRSIEEKNRLYLSFCVSLNAFFSRYHLKIQWLPSWHESELIECEFWK</sequence>
<organism evidence="1 2">
    <name type="scientific">Blepharisma stoltei</name>
    <dbReference type="NCBI Taxonomy" id="1481888"/>
    <lineage>
        <taxon>Eukaryota</taxon>
        <taxon>Sar</taxon>
        <taxon>Alveolata</taxon>
        <taxon>Ciliophora</taxon>
        <taxon>Postciliodesmatophora</taxon>
        <taxon>Heterotrichea</taxon>
        <taxon>Heterotrichida</taxon>
        <taxon>Blepharismidae</taxon>
        <taxon>Blepharisma</taxon>
    </lineage>
</organism>
<proteinExistence type="predicted"/>
<reference evidence="1" key="1">
    <citation type="submission" date="2021-09" db="EMBL/GenBank/DDBJ databases">
        <authorList>
            <consortium name="AG Swart"/>
            <person name="Singh M."/>
            <person name="Singh A."/>
            <person name="Seah K."/>
            <person name="Emmerich C."/>
        </authorList>
    </citation>
    <scope>NUCLEOTIDE SEQUENCE</scope>
    <source>
        <strain evidence="1">ATCC30299</strain>
    </source>
</reference>
<name>A0AAU9K4B4_9CILI</name>
<dbReference type="Proteomes" id="UP001162131">
    <property type="component" value="Unassembled WGS sequence"/>
</dbReference>
<dbReference type="EMBL" id="CAJZBQ010000054">
    <property type="protein sequence ID" value="CAG9332547.1"/>
    <property type="molecule type" value="Genomic_DNA"/>
</dbReference>
<protein>
    <submittedName>
        <fullName evidence="1">Uncharacterized protein</fullName>
    </submittedName>
</protein>
<accession>A0AAU9K4B4</accession>
<dbReference type="AlphaFoldDB" id="A0AAU9K4B4"/>
<comment type="caution">
    <text evidence="1">The sequence shown here is derived from an EMBL/GenBank/DDBJ whole genome shotgun (WGS) entry which is preliminary data.</text>
</comment>
<evidence type="ECO:0000313" key="2">
    <source>
        <dbReference type="Proteomes" id="UP001162131"/>
    </source>
</evidence>